<feature type="transmembrane region" description="Helical" evidence="2">
    <location>
        <begin position="129"/>
        <end position="149"/>
    </location>
</feature>
<feature type="region of interest" description="Disordered" evidence="1">
    <location>
        <begin position="1"/>
        <end position="22"/>
    </location>
</feature>
<dbReference type="RefSeq" id="WP_088750264.1">
    <property type="nucleotide sequence ID" value="NZ_NJGU01000002.1"/>
</dbReference>
<reference evidence="3 4" key="1">
    <citation type="submission" date="2017-06" db="EMBL/GenBank/DDBJ databases">
        <title>Herbaspirillum phytohormonus sp. nov., isolated from the root nodule of Robinia pseudoacacia in lead-zinc mine.</title>
        <authorList>
            <person name="Fan M."/>
            <person name="Lin Y."/>
        </authorList>
    </citation>
    <scope>NUCLEOTIDE SEQUENCE [LARGE SCALE GENOMIC DNA]</scope>
    <source>
        <strain evidence="3 4">HZ10</strain>
    </source>
</reference>
<comment type="caution">
    <text evidence="3">The sequence shown here is derived from an EMBL/GenBank/DDBJ whole genome shotgun (WGS) entry which is preliminary data.</text>
</comment>
<gene>
    <name evidence="3" type="ORF">CEJ42_05305</name>
</gene>
<proteinExistence type="predicted"/>
<organism evidence="3 4">
    <name type="scientific">Herbaspirillum robiniae</name>
    <dbReference type="NCBI Taxonomy" id="2014887"/>
    <lineage>
        <taxon>Bacteria</taxon>
        <taxon>Pseudomonadati</taxon>
        <taxon>Pseudomonadota</taxon>
        <taxon>Betaproteobacteria</taxon>
        <taxon>Burkholderiales</taxon>
        <taxon>Oxalobacteraceae</taxon>
        <taxon>Herbaspirillum</taxon>
    </lineage>
</organism>
<dbReference type="EMBL" id="NJGU01000002">
    <property type="protein sequence ID" value="OWY30373.1"/>
    <property type="molecule type" value="Genomic_DNA"/>
</dbReference>
<feature type="transmembrane region" description="Helical" evidence="2">
    <location>
        <begin position="56"/>
        <end position="76"/>
    </location>
</feature>
<accession>A0A246WTX4</accession>
<dbReference type="AlphaFoldDB" id="A0A246WTX4"/>
<evidence type="ECO:0008006" key="5">
    <source>
        <dbReference type="Google" id="ProtNLM"/>
    </source>
</evidence>
<keyword evidence="2" id="KW-0812">Transmembrane</keyword>
<sequence>MSDIHDLNGQPDATPDHASTASPGFGGHDGAPVAAASIPAAPPERFTFSGRGSEYFRIWIVNLLLSIITVGIYSAWAKVRRLRYFYDNTTVAGNSFDYHGNPVAILKGRVAAVVLLFIYHTAFSIGPTLGLLALVVMGLAVPWLIWRSLQFKLYNSSYRGIRFGFRGSAGGAYLAYLVGPVLSAFTLQLLWPFVHQRIKRFQHNESRFGTTHFSFHASPGGFYKAYLIGIGIWLAGFIAILLAFGSTVAAMVSLGSGGTDDGGGLPMFLVLLSVYAWSFLALPLFLTLMQNLIWNNTRLGEHRFSSDMRWSRMMFIMFTNVIGIICTLGLYTPFAQVRAMRYRIEAMSLHPAGSLDDFLASAEAAGSAAGEGMTDLLDFDLSL</sequence>
<feature type="transmembrane region" description="Helical" evidence="2">
    <location>
        <begin position="225"/>
        <end position="255"/>
    </location>
</feature>
<name>A0A246WTX4_9BURK</name>
<protein>
    <recommendedName>
        <fullName evidence="5">DUF898 domain-containing protein</fullName>
    </recommendedName>
</protein>
<evidence type="ECO:0000313" key="4">
    <source>
        <dbReference type="Proteomes" id="UP000197596"/>
    </source>
</evidence>
<feature type="transmembrane region" description="Helical" evidence="2">
    <location>
        <begin position="170"/>
        <end position="191"/>
    </location>
</feature>
<evidence type="ECO:0000313" key="3">
    <source>
        <dbReference type="EMBL" id="OWY30373.1"/>
    </source>
</evidence>
<keyword evidence="2" id="KW-1133">Transmembrane helix</keyword>
<keyword evidence="2" id="KW-0472">Membrane</keyword>
<feature type="transmembrane region" description="Helical" evidence="2">
    <location>
        <begin position="267"/>
        <end position="293"/>
    </location>
</feature>
<dbReference type="Pfam" id="PF05987">
    <property type="entry name" value="DUF898"/>
    <property type="match status" value="1"/>
</dbReference>
<evidence type="ECO:0000256" key="2">
    <source>
        <dbReference type="SAM" id="Phobius"/>
    </source>
</evidence>
<evidence type="ECO:0000256" key="1">
    <source>
        <dbReference type="SAM" id="MobiDB-lite"/>
    </source>
</evidence>
<feature type="transmembrane region" description="Helical" evidence="2">
    <location>
        <begin position="313"/>
        <end position="334"/>
    </location>
</feature>
<dbReference type="InterPro" id="IPR010295">
    <property type="entry name" value="DUF898"/>
</dbReference>
<dbReference type="Proteomes" id="UP000197596">
    <property type="component" value="Unassembled WGS sequence"/>
</dbReference>